<dbReference type="PRINTS" id="PR00344">
    <property type="entry name" value="BCTRLSENSOR"/>
</dbReference>
<evidence type="ECO:0000259" key="15">
    <source>
        <dbReference type="PROSITE" id="PS50109"/>
    </source>
</evidence>
<evidence type="ECO:0000256" key="5">
    <source>
        <dbReference type="ARBA" id="ARBA00022553"/>
    </source>
</evidence>
<accession>A0A1M5VNN1</accession>
<dbReference type="SUPFAM" id="SSF158472">
    <property type="entry name" value="HAMP domain-like"/>
    <property type="match status" value="1"/>
</dbReference>
<dbReference type="SMART" id="SM00387">
    <property type="entry name" value="HATPase_c"/>
    <property type="match status" value="1"/>
</dbReference>
<keyword evidence="13 14" id="KW-0472">Membrane</keyword>
<dbReference type="PANTHER" id="PTHR45528">
    <property type="entry name" value="SENSOR HISTIDINE KINASE CPXA"/>
    <property type="match status" value="1"/>
</dbReference>
<keyword evidence="7 14" id="KW-0812">Transmembrane</keyword>
<dbReference type="RefSeq" id="WP_073076489.1">
    <property type="nucleotide sequence ID" value="NZ_FQXV01000002.1"/>
</dbReference>
<evidence type="ECO:0000313" key="18">
    <source>
        <dbReference type="Proteomes" id="UP000183995"/>
    </source>
</evidence>
<dbReference type="Gene3D" id="1.10.287.130">
    <property type="match status" value="1"/>
</dbReference>
<evidence type="ECO:0000256" key="13">
    <source>
        <dbReference type="ARBA" id="ARBA00023136"/>
    </source>
</evidence>
<dbReference type="InterPro" id="IPR004358">
    <property type="entry name" value="Sig_transdc_His_kin-like_C"/>
</dbReference>
<evidence type="ECO:0000256" key="8">
    <source>
        <dbReference type="ARBA" id="ARBA00022741"/>
    </source>
</evidence>
<evidence type="ECO:0000256" key="9">
    <source>
        <dbReference type="ARBA" id="ARBA00022777"/>
    </source>
</evidence>
<gene>
    <name evidence="17" type="ORF">SAMN02745823_00931</name>
</gene>
<dbReference type="PROSITE" id="PS50885">
    <property type="entry name" value="HAMP"/>
    <property type="match status" value="1"/>
</dbReference>
<evidence type="ECO:0000256" key="3">
    <source>
        <dbReference type="ARBA" id="ARBA00012438"/>
    </source>
</evidence>
<dbReference type="SUPFAM" id="SSF55874">
    <property type="entry name" value="ATPase domain of HSP90 chaperone/DNA topoisomerase II/histidine kinase"/>
    <property type="match status" value="1"/>
</dbReference>
<keyword evidence="8" id="KW-0547">Nucleotide-binding</keyword>
<dbReference type="Pfam" id="PF00672">
    <property type="entry name" value="HAMP"/>
    <property type="match status" value="1"/>
</dbReference>
<name>A0A1M5VNN1_9FIRM</name>
<dbReference type="CDD" id="cd00082">
    <property type="entry name" value="HisKA"/>
    <property type="match status" value="1"/>
</dbReference>
<evidence type="ECO:0000256" key="7">
    <source>
        <dbReference type="ARBA" id="ARBA00022692"/>
    </source>
</evidence>
<keyword evidence="11 14" id="KW-1133">Transmembrane helix</keyword>
<sequence length="477" mass="52927">MKKSIYIRNFYTTASIVFLSFLILGSVFVTWSYRLVVSEKQKAMAYNLDEVANLAVAFSEDSDLSDVRLRMFLTSISHGTGFEVLLAYPDGTVASTSDPRYFSPQLGKIVPGNILSQIKSGKGFSQNTNLDGIYDEVRYVMGVALVSPDYGKTIGYVFLSGDSTDTVHLWRQFAGVFLFVSAIVLLVVFIVSFITTKKQAKPLNEMALAARRFARGDFSTRVNNEDCRVDEIGELTDAFNTMADSLERSESLRRDFIANVSHELKTPMTVISGFSDGILDGTIPPENEKKYLEVISSETKRLSRLVKTMLDMSRIQSASAESVLRGTFDIAEVIRLALLSLGGKIDDKGLDVDAELPEEAIVTRGDKDAITQVVYNLIDNAVKFAEKGSAIRLALWKQGHKAYVSVENKGETIPAEEMPLIFDRFHKTDRSRSENRDGVGLGLYIVKTILDNHNEDIFVTSSDGVTKFTFTLKLAAH</sequence>
<dbReference type="EMBL" id="FQXV01000002">
    <property type="protein sequence ID" value="SHH76849.1"/>
    <property type="molecule type" value="Genomic_DNA"/>
</dbReference>
<dbReference type="InterPro" id="IPR036097">
    <property type="entry name" value="HisK_dim/P_sf"/>
</dbReference>
<evidence type="ECO:0000256" key="14">
    <source>
        <dbReference type="SAM" id="Phobius"/>
    </source>
</evidence>
<dbReference type="SMART" id="SM00388">
    <property type="entry name" value="HisKA"/>
    <property type="match status" value="1"/>
</dbReference>
<dbReference type="CDD" id="cd06225">
    <property type="entry name" value="HAMP"/>
    <property type="match status" value="1"/>
</dbReference>
<keyword evidence="5" id="KW-0597">Phosphoprotein</keyword>
<keyword evidence="12" id="KW-0902">Two-component regulatory system</keyword>
<dbReference type="InterPro" id="IPR005467">
    <property type="entry name" value="His_kinase_dom"/>
</dbReference>
<evidence type="ECO:0000256" key="6">
    <source>
        <dbReference type="ARBA" id="ARBA00022679"/>
    </source>
</evidence>
<evidence type="ECO:0000256" key="4">
    <source>
        <dbReference type="ARBA" id="ARBA00022475"/>
    </source>
</evidence>
<dbReference type="FunFam" id="1.10.287.130:FF:000008">
    <property type="entry name" value="Two-component sensor histidine kinase"/>
    <property type="match status" value="1"/>
</dbReference>
<dbReference type="InterPro" id="IPR050398">
    <property type="entry name" value="HssS/ArlS-like"/>
</dbReference>
<feature type="domain" description="HAMP" evidence="16">
    <location>
        <begin position="197"/>
        <end position="251"/>
    </location>
</feature>
<dbReference type="PROSITE" id="PS50109">
    <property type="entry name" value="HIS_KIN"/>
    <property type="match status" value="1"/>
</dbReference>
<evidence type="ECO:0000256" key="1">
    <source>
        <dbReference type="ARBA" id="ARBA00000085"/>
    </source>
</evidence>
<evidence type="ECO:0000256" key="12">
    <source>
        <dbReference type="ARBA" id="ARBA00023012"/>
    </source>
</evidence>
<evidence type="ECO:0000259" key="16">
    <source>
        <dbReference type="PROSITE" id="PS50885"/>
    </source>
</evidence>
<dbReference type="GO" id="GO:0005524">
    <property type="term" value="F:ATP binding"/>
    <property type="evidence" value="ECO:0007669"/>
    <property type="project" value="UniProtKB-KW"/>
</dbReference>
<evidence type="ECO:0000256" key="10">
    <source>
        <dbReference type="ARBA" id="ARBA00022840"/>
    </source>
</evidence>
<keyword evidence="18" id="KW-1185">Reference proteome</keyword>
<keyword evidence="9 17" id="KW-0418">Kinase</keyword>
<dbReference type="Proteomes" id="UP000183995">
    <property type="component" value="Unassembled WGS sequence"/>
</dbReference>
<dbReference type="EC" id="2.7.13.3" evidence="3"/>
<dbReference type="Pfam" id="PF00512">
    <property type="entry name" value="HisKA"/>
    <property type="match status" value="1"/>
</dbReference>
<dbReference type="InterPro" id="IPR036890">
    <property type="entry name" value="HATPase_C_sf"/>
</dbReference>
<dbReference type="Gene3D" id="3.30.565.10">
    <property type="entry name" value="Histidine kinase-like ATPase, C-terminal domain"/>
    <property type="match status" value="1"/>
</dbReference>
<feature type="transmembrane region" description="Helical" evidence="14">
    <location>
        <begin position="173"/>
        <end position="194"/>
    </location>
</feature>
<dbReference type="SMART" id="SM00304">
    <property type="entry name" value="HAMP"/>
    <property type="match status" value="1"/>
</dbReference>
<dbReference type="Pfam" id="PF02518">
    <property type="entry name" value="HATPase_c"/>
    <property type="match status" value="1"/>
</dbReference>
<comment type="subcellular location">
    <subcellularLocation>
        <location evidence="2">Cell membrane</location>
        <topology evidence="2">Multi-pass membrane protein</topology>
    </subcellularLocation>
</comment>
<dbReference type="STRING" id="1123282.SAMN02745823_00931"/>
<keyword evidence="10" id="KW-0067">ATP-binding</keyword>
<evidence type="ECO:0000256" key="2">
    <source>
        <dbReference type="ARBA" id="ARBA00004651"/>
    </source>
</evidence>
<feature type="transmembrane region" description="Helical" evidence="14">
    <location>
        <begin position="12"/>
        <end position="33"/>
    </location>
</feature>
<dbReference type="CDD" id="cd00075">
    <property type="entry name" value="HATPase"/>
    <property type="match status" value="1"/>
</dbReference>
<dbReference type="AlphaFoldDB" id="A0A1M5VNN1"/>
<keyword evidence="6" id="KW-0808">Transferase</keyword>
<protein>
    <recommendedName>
        <fullName evidence="3">histidine kinase</fullName>
        <ecNumber evidence="3">2.7.13.3</ecNumber>
    </recommendedName>
</protein>
<reference evidence="17 18" key="1">
    <citation type="submission" date="2016-11" db="EMBL/GenBank/DDBJ databases">
        <authorList>
            <person name="Jaros S."/>
            <person name="Januszkiewicz K."/>
            <person name="Wedrychowicz H."/>
        </authorList>
    </citation>
    <scope>NUCLEOTIDE SEQUENCE [LARGE SCALE GENOMIC DNA]</scope>
    <source>
        <strain evidence="17 18">DSM 10068</strain>
    </source>
</reference>
<dbReference type="InterPro" id="IPR003594">
    <property type="entry name" value="HATPase_dom"/>
</dbReference>
<dbReference type="Gene3D" id="6.10.340.10">
    <property type="match status" value="1"/>
</dbReference>
<comment type="catalytic activity">
    <reaction evidence="1">
        <text>ATP + protein L-histidine = ADP + protein N-phospho-L-histidine.</text>
        <dbReference type="EC" id="2.7.13.3"/>
    </reaction>
</comment>
<dbReference type="OrthoDB" id="9813151at2"/>
<evidence type="ECO:0000313" key="17">
    <source>
        <dbReference type="EMBL" id="SHH76849.1"/>
    </source>
</evidence>
<dbReference type="GO" id="GO:0000155">
    <property type="term" value="F:phosphorelay sensor kinase activity"/>
    <property type="evidence" value="ECO:0007669"/>
    <property type="project" value="InterPro"/>
</dbReference>
<dbReference type="InterPro" id="IPR003661">
    <property type="entry name" value="HisK_dim/P_dom"/>
</dbReference>
<organism evidence="17 18">
    <name type="scientific">Sporobacter termitidis DSM 10068</name>
    <dbReference type="NCBI Taxonomy" id="1123282"/>
    <lineage>
        <taxon>Bacteria</taxon>
        <taxon>Bacillati</taxon>
        <taxon>Bacillota</taxon>
        <taxon>Clostridia</taxon>
        <taxon>Eubacteriales</taxon>
        <taxon>Oscillospiraceae</taxon>
        <taxon>Sporobacter</taxon>
    </lineage>
</organism>
<dbReference type="InterPro" id="IPR003660">
    <property type="entry name" value="HAMP_dom"/>
</dbReference>
<proteinExistence type="predicted"/>
<dbReference type="SUPFAM" id="SSF47384">
    <property type="entry name" value="Homodimeric domain of signal transducing histidine kinase"/>
    <property type="match status" value="1"/>
</dbReference>
<evidence type="ECO:0000256" key="11">
    <source>
        <dbReference type="ARBA" id="ARBA00022989"/>
    </source>
</evidence>
<keyword evidence="4" id="KW-1003">Cell membrane</keyword>
<dbReference type="GO" id="GO:0005886">
    <property type="term" value="C:plasma membrane"/>
    <property type="evidence" value="ECO:0007669"/>
    <property type="project" value="UniProtKB-SubCell"/>
</dbReference>
<feature type="domain" description="Histidine kinase" evidence="15">
    <location>
        <begin position="259"/>
        <end position="476"/>
    </location>
</feature>
<dbReference type="FunFam" id="3.30.565.10:FF:000006">
    <property type="entry name" value="Sensor histidine kinase WalK"/>
    <property type="match status" value="1"/>
</dbReference>
<dbReference type="PANTHER" id="PTHR45528:SF1">
    <property type="entry name" value="SENSOR HISTIDINE KINASE CPXA"/>
    <property type="match status" value="1"/>
</dbReference>